<dbReference type="PROSITE" id="PS50146">
    <property type="entry name" value="DAGK"/>
    <property type="match status" value="1"/>
</dbReference>
<organism evidence="10 11">
    <name type="scientific">Actinomadura parmotrematis</name>
    <dbReference type="NCBI Taxonomy" id="2864039"/>
    <lineage>
        <taxon>Bacteria</taxon>
        <taxon>Bacillati</taxon>
        <taxon>Actinomycetota</taxon>
        <taxon>Actinomycetes</taxon>
        <taxon>Streptosporangiales</taxon>
        <taxon>Thermomonosporaceae</taxon>
        <taxon>Actinomadura</taxon>
    </lineage>
</organism>
<keyword evidence="7" id="KW-0594">Phospholipid biosynthesis</keyword>
<dbReference type="Pfam" id="PF00781">
    <property type="entry name" value="DAGK_cat"/>
    <property type="match status" value="1"/>
</dbReference>
<dbReference type="SUPFAM" id="SSF111331">
    <property type="entry name" value="NAD kinase/diacylglycerol kinase-like"/>
    <property type="match status" value="1"/>
</dbReference>
<dbReference type="PANTHER" id="PTHR12358:SF54">
    <property type="entry name" value="SPHINGOSINE KINASE RELATED PROTEIN"/>
    <property type="match status" value="1"/>
</dbReference>
<evidence type="ECO:0000256" key="7">
    <source>
        <dbReference type="ARBA" id="ARBA00023209"/>
    </source>
</evidence>
<name>A0ABS7FRX0_9ACTN</name>
<evidence type="ECO:0000256" key="4">
    <source>
        <dbReference type="ARBA" id="ARBA00022741"/>
    </source>
</evidence>
<keyword evidence="8" id="KW-1208">Phospholipid metabolism</keyword>
<feature type="domain" description="DAGKc" evidence="9">
    <location>
        <begin position="14"/>
        <end position="143"/>
    </location>
</feature>
<dbReference type="EMBL" id="JAIBOA010000004">
    <property type="protein sequence ID" value="MBW8482469.1"/>
    <property type="molecule type" value="Genomic_DNA"/>
</dbReference>
<dbReference type="Gene3D" id="2.60.200.40">
    <property type="match status" value="1"/>
</dbReference>
<keyword evidence="6" id="KW-0067">ATP-binding</keyword>
<evidence type="ECO:0000256" key="3">
    <source>
        <dbReference type="ARBA" id="ARBA00022679"/>
    </source>
</evidence>
<keyword evidence="3" id="KW-0808">Transferase</keyword>
<evidence type="ECO:0000313" key="11">
    <source>
        <dbReference type="Proteomes" id="UP000774570"/>
    </source>
</evidence>
<dbReference type="Pfam" id="PF19279">
    <property type="entry name" value="YegS_C"/>
    <property type="match status" value="1"/>
</dbReference>
<dbReference type="InterPro" id="IPR045540">
    <property type="entry name" value="YegS/DAGK_C"/>
</dbReference>
<keyword evidence="11" id="KW-1185">Reference proteome</keyword>
<dbReference type="InterPro" id="IPR050187">
    <property type="entry name" value="Lipid_Phosphate_FormReg"/>
</dbReference>
<dbReference type="RefSeq" id="WP_220165001.1">
    <property type="nucleotide sequence ID" value="NZ_JAIBOA010000004.1"/>
</dbReference>
<reference evidence="10 11" key="1">
    <citation type="submission" date="2021-07" db="EMBL/GenBank/DDBJ databases">
        <title>Actinomadura sp. PM05-2 isolated from lichen.</title>
        <authorList>
            <person name="Somphong A."/>
            <person name="Phongsopitanun W."/>
            <person name="Tanasupawat S."/>
            <person name="Peongsungnone V."/>
        </authorList>
    </citation>
    <scope>NUCLEOTIDE SEQUENCE [LARGE SCALE GENOMIC DNA]</scope>
    <source>
        <strain evidence="10 11">PM05-2</strain>
    </source>
</reference>
<keyword evidence="4" id="KW-0547">Nucleotide-binding</keyword>
<protein>
    <submittedName>
        <fullName evidence="10">Diacylglycerol kinase family lipid kinase</fullName>
    </submittedName>
</protein>
<dbReference type="Proteomes" id="UP000774570">
    <property type="component" value="Unassembled WGS sequence"/>
</dbReference>
<comment type="similarity">
    <text evidence="2">Belongs to the diacylglycerol/lipid kinase family.</text>
</comment>
<keyword evidence="7" id="KW-0443">Lipid metabolism</keyword>
<proteinExistence type="inferred from homology"/>
<evidence type="ECO:0000256" key="8">
    <source>
        <dbReference type="ARBA" id="ARBA00023264"/>
    </source>
</evidence>
<evidence type="ECO:0000256" key="2">
    <source>
        <dbReference type="ARBA" id="ARBA00005983"/>
    </source>
</evidence>
<dbReference type="InterPro" id="IPR001206">
    <property type="entry name" value="Diacylglycerol_kinase_cat_dom"/>
</dbReference>
<evidence type="ECO:0000256" key="5">
    <source>
        <dbReference type="ARBA" id="ARBA00022777"/>
    </source>
</evidence>
<comment type="caution">
    <text evidence="10">The sequence shown here is derived from an EMBL/GenBank/DDBJ whole genome shotgun (WGS) entry which is preliminary data.</text>
</comment>
<comment type="cofactor">
    <cofactor evidence="1">
        <name>Mg(2+)</name>
        <dbReference type="ChEBI" id="CHEBI:18420"/>
    </cofactor>
</comment>
<dbReference type="InterPro" id="IPR017438">
    <property type="entry name" value="ATP-NAD_kinase_N"/>
</dbReference>
<evidence type="ECO:0000256" key="1">
    <source>
        <dbReference type="ARBA" id="ARBA00001946"/>
    </source>
</evidence>
<dbReference type="GO" id="GO:0016301">
    <property type="term" value="F:kinase activity"/>
    <property type="evidence" value="ECO:0007669"/>
    <property type="project" value="UniProtKB-KW"/>
</dbReference>
<evidence type="ECO:0000256" key="6">
    <source>
        <dbReference type="ARBA" id="ARBA00022840"/>
    </source>
</evidence>
<dbReference type="PANTHER" id="PTHR12358">
    <property type="entry name" value="SPHINGOSINE KINASE"/>
    <property type="match status" value="1"/>
</dbReference>
<dbReference type="SMART" id="SM00046">
    <property type="entry name" value="DAGKc"/>
    <property type="match status" value="1"/>
</dbReference>
<keyword evidence="5 10" id="KW-0418">Kinase</keyword>
<keyword evidence="7" id="KW-0444">Lipid biosynthesis</keyword>
<gene>
    <name evidence="10" type="ORF">K1Y72_08850</name>
</gene>
<dbReference type="InterPro" id="IPR016064">
    <property type="entry name" value="NAD/diacylglycerol_kinase_sf"/>
</dbReference>
<accession>A0ABS7FRX0</accession>
<sequence length="319" mass="32542">MSGSAPQADVPPAGAPRTFTAVVNPTAGGSASARTLIPLARLLREAGATVQVEYSRGLEHAAALARGAAGAGHVVLGVGGDGMVGCVGGALAGSGAVLGIVPAGRGNDFARQLRLPSGPEELAELLLHGEPRPVDAIDANGVPVLGSVYAGVDALANQYANETRFLRGALSYTAGALRAVAGWKAADYIVTVDGVEHRRSGFTVVVANSGYYGFDRRIAPQAVEDDGLLDVVIVTDGPKRLFFGVMRDLADGAHLRRPQVETLRGREVRIELAAPGRTLPYGADGELPGVLPVTAKVIPGALRVLAPRASAGRSASSAP</sequence>
<dbReference type="Gene3D" id="3.40.50.10330">
    <property type="entry name" value="Probable inorganic polyphosphate/atp-NAD kinase, domain 1"/>
    <property type="match status" value="1"/>
</dbReference>
<evidence type="ECO:0000313" key="10">
    <source>
        <dbReference type="EMBL" id="MBW8482469.1"/>
    </source>
</evidence>
<evidence type="ECO:0000259" key="9">
    <source>
        <dbReference type="PROSITE" id="PS50146"/>
    </source>
</evidence>